<dbReference type="STRING" id="1333845.SAMN04487895_10822"/>
<dbReference type="EMBL" id="FODH01000008">
    <property type="protein sequence ID" value="SEO47758.1"/>
    <property type="molecule type" value="Genomic_DNA"/>
</dbReference>
<evidence type="ECO:0000313" key="2">
    <source>
        <dbReference type="Proteomes" id="UP000198809"/>
    </source>
</evidence>
<gene>
    <name evidence="1" type="ORF">SAMN04487895_10822</name>
</gene>
<dbReference type="Proteomes" id="UP000198809">
    <property type="component" value="Unassembled WGS sequence"/>
</dbReference>
<accession>A0A1H8Q195</accession>
<organism evidence="1 2">
    <name type="scientific">Paenibacillus sophorae</name>
    <dbReference type="NCBI Taxonomy" id="1333845"/>
    <lineage>
        <taxon>Bacteria</taxon>
        <taxon>Bacillati</taxon>
        <taxon>Bacillota</taxon>
        <taxon>Bacilli</taxon>
        <taxon>Bacillales</taxon>
        <taxon>Paenibacillaceae</taxon>
        <taxon>Paenibacillus</taxon>
    </lineage>
</organism>
<evidence type="ECO:0000313" key="1">
    <source>
        <dbReference type="EMBL" id="SEO47758.1"/>
    </source>
</evidence>
<reference evidence="1 2" key="1">
    <citation type="submission" date="2016-10" db="EMBL/GenBank/DDBJ databases">
        <authorList>
            <person name="de Groot N.N."/>
        </authorList>
    </citation>
    <scope>NUCLEOTIDE SEQUENCE [LARGE SCALE GENOMIC DNA]</scope>
    <source>
        <strain evidence="1 2">CGMCC 1.10238</strain>
    </source>
</reference>
<proteinExistence type="predicted"/>
<name>A0A1H8Q195_9BACL</name>
<dbReference type="AlphaFoldDB" id="A0A1H8Q195"/>
<protein>
    <submittedName>
        <fullName evidence="1">Uncharacterized protein</fullName>
    </submittedName>
</protein>
<sequence length="99" mass="11471">MPWPMVNFAISTNLSFGDPSPNFLLGSIAPDAIHMRGYISREEKGVTHLVRNDRLPAKELIMEKCKEYLTKRTEIEWKDLVLGYFSHQGIYYRTLCYSA</sequence>